<sequence length="77" mass="8601">MQLRATEPPSHRPTEPLNSRYMCNGSVLHVSIPSFSPIRPTPRTGSSRRKDSIDAITYAGVWGRKHGRSNLAHVEFS</sequence>
<evidence type="ECO:0000313" key="2">
    <source>
        <dbReference type="Proteomes" id="UP001215712"/>
    </source>
</evidence>
<reference evidence="1" key="2">
    <citation type="submission" date="2023-01" db="EMBL/GenBank/DDBJ databases">
        <authorList>
            <person name="Petersen C."/>
        </authorList>
    </citation>
    <scope>NUCLEOTIDE SEQUENCE</scope>
    <source>
        <strain evidence="1">IBT 17514</strain>
    </source>
</reference>
<proteinExistence type="predicted"/>
<keyword evidence="2" id="KW-1185">Reference proteome</keyword>
<organism evidence="1 2">
    <name type="scientific">Penicillium malachiteum</name>
    <dbReference type="NCBI Taxonomy" id="1324776"/>
    <lineage>
        <taxon>Eukaryota</taxon>
        <taxon>Fungi</taxon>
        <taxon>Dikarya</taxon>
        <taxon>Ascomycota</taxon>
        <taxon>Pezizomycotina</taxon>
        <taxon>Eurotiomycetes</taxon>
        <taxon>Eurotiomycetidae</taxon>
        <taxon>Eurotiales</taxon>
        <taxon>Aspergillaceae</taxon>
        <taxon>Penicillium</taxon>
    </lineage>
</organism>
<dbReference type="Proteomes" id="UP001215712">
    <property type="component" value="Unassembled WGS sequence"/>
</dbReference>
<accession>A0AAD6HKG3</accession>
<gene>
    <name evidence="1" type="ORF">N7493_006385</name>
</gene>
<dbReference type="AlphaFoldDB" id="A0AAD6HKG3"/>
<dbReference type="EMBL" id="JAQJAN010000008">
    <property type="protein sequence ID" value="KAJ5724657.1"/>
    <property type="molecule type" value="Genomic_DNA"/>
</dbReference>
<evidence type="ECO:0000313" key="1">
    <source>
        <dbReference type="EMBL" id="KAJ5724657.1"/>
    </source>
</evidence>
<comment type="caution">
    <text evidence="1">The sequence shown here is derived from an EMBL/GenBank/DDBJ whole genome shotgun (WGS) entry which is preliminary data.</text>
</comment>
<protein>
    <submittedName>
        <fullName evidence="1">Uncharacterized protein</fullName>
    </submittedName>
</protein>
<reference evidence="1" key="1">
    <citation type="journal article" date="2023" name="IMA Fungus">
        <title>Comparative genomic study of the Penicillium genus elucidates a diverse pangenome and 15 lateral gene transfer events.</title>
        <authorList>
            <person name="Petersen C."/>
            <person name="Sorensen T."/>
            <person name="Nielsen M.R."/>
            <person name="Sondergaard T.E."/>
            <person name="Sorensen J.L."/>
            <person name="Fitzpatrick D.A."/>
            <person name="Frisvad J.C."/>
            <person name="Nielsen K.L."/>
        </authorList>
    </citation>
    <scope>NUCLEOTIDE SEQUENCE</scope>
    <source>
        <strain evidence="1">IBT 17514</strain>
    </source>
</reference>
<name>A0AAD6HKG3_9EURO</name>